<evidence type="ECO:0000256" key="3">
    <source>
        <dbReference type="ARBA" id="ARBA00022692"/>
    </source>
</evidence>
<dbReference type="Pfam" id="PF01943">
    <property type="entry name" value="Polysacc_synt"/>
    <property type="match status" value="1"/>
</dbReference>
<dbReference type="eggNOG" id="COG2244">
    <property type="taxonomic scope" value="Bacteria"/>
</dbReference>
<protein>
    <submittedName>
        <fullName evidence="7">Polysaccharide biosynthesis protein</fullName>
    </submittedName>
</protein>
<dbReference type="AlphaFoldDB" id="B6GA84"/>
<dbReference type="EMBL" id="ABXJ01000056">
    <property type="protein sequence ID" value="EEA90812.1"/>
    <property type="molecule type" value="Genomic_DNA"/>
</dbReference>
<feature type="transmembrane region" description="Helical" evidence="6">
    <location>
        <begin position="358"/>
        <end position="375"/>
    </location>
</feature>
<organism evidence="7 8">
    <name type="scientific">Collinsella stercoris DSM 13279</name>
    <dbReference type="NCBI Taxonomy" id="445975"/>
    <lineage>
        <taxon>Bacteria</taxon>
        <taxon>Bacillati</taxon>
        <taxon>Actinomycetota</taxon>
        <taxon>Coriobacteriia</taxon>
        <taxon>Coriobacteriales</taxon>
        <taxon>Coriobacteriaceae</taxon>
        <taxon>Collinsella</taxon>
    </lineage>
</organism>
<dbReference type="STRING" id="445975.COLSTE_00980"/>
<reference evidence="7 8" key="2">
    <citation type="submission" date="2008-10" db="EMBL/GenBank/DDBJ databases">
        <authorList>
            <person name="Fulton L."/>
            <person name="Clifton S."/>
            <person name="Fulton B."/>
            <person name="Xu J."/>
            <person name="Minx P."/>
            <person name="Pepin K.H."/>
            <person name="Johnson M."/>
            <person name="Thiruvilangam P."/>
            <person name="Bhonagiri V."/>
            <person name="Nash W.E."/>
            <person name="Mardis E.R."/>
            <person name="Wilson R.K."/>
        </authorList>
    </citation>
    <scope>NUCLEOTIDE SEQUENCE [LARGE SCALE GENOMIC DNA]</scope>
    <source>
        <strain evidence="7 8">DSM 13279</strain>
    </source>
</reference>
<accession>B6GA84</accession>
<evidence type="ECO:0000256" key="5">
    <source>
        <dbReference type="ARBA" id="ARBA00023136"/>
    </source>
</evidence>
<sequence length="414" mass="44316">MSNNHTAFYKNALWQYGLQAVKYLLPLITLPYLTRVLEPEGYAVYAYVVSFMTFAQTFVDFGFNLSGTKEVAAACDDEELGAVVGSITQARILLCAVAGAGCAVIGFFIPIMRENALYASLAYLAVCGRALAPDFLFQGKERMAPITLRYLVSKGASTALTFVFVHSAADLLWVPVLDILASAIALVWSFAAARKLFGLRISWAGGRRVARELATSGYYCLSNMASTAFSGLTTLIIGVSIPDPAQISYWSLAMTAVGAVQALYAPITNSLYPHMVVGGDFGFAKRLLKLSVPFILGGTALFFVIADPIVLILGGPEYLPGAYVLRIVSPVLVFSFYGMLIGWPVLGAMGRVKELTRTTVVSSLASVAALCAAAASGHASVALFALIRSGTEFLMCALRAYECWRAFNAGREGL</sequence>
<feature type="transmembrane region" description="Helical" evidence="6">
    <location>
        <begin position="247"/>
        <end position="267"/>
    </location>
</feature>
<proteinExistence type="predicted"/>
<evidence type="ECO:0000256" key="2">
    <source>
        <dbReference type="ARBA" id="ARBA00022475"/>
    </source>
</evidence>
<feature type="transmembrane region" description="Helical" evidence="6">
    <location>
        <begin position="323"/>
        <end position="346"/>
    </location>
</feature>
<dbReference type="Proteomes" id="UP000003560">
    <property type="component" value="Unassembled WGS sequence"/>
</dbReference>
<dbReference type="InterPro" id="IPR002797">
    <property type="entry name" value="Polysacc_synth"/>
</dbReference>
<evidence type="ECO:0000256" key="4">
    <source>
        <dbReference type="ARBA" id="ARBA00022989"/>
    </source>
</evidence>
<dbReference type="InterPro" id="IPR050833">
    <property type="entry name" value="Poly_Biosynth_Transport"/>
</dbReference>
<evidence type="ECO:0000256" key="1">
    <source>
        <dbReference type="ARBA" id="ARBA00004651"/>
    </source>
</evidence>
<dbReference type="PANTHER" id="PTHR30250">
    <property type="entry name" value="PST FAMILY PREDICTED COLANIC ACID TRANSPORTER"/>
    <property type="match status" value="1"/>
</dbReference>
<keyword evidence="3 6" id="KW-0812">Transmembrane</keyword>
<keyword evidence="2" id="KW-1003">Cell membrane</keyword>
<feature type="transmembrane region" description="Helical" evidence="6">
    <location>
        <begin position="117"/>
        <end position="136"/>
    </location>
</feature>
<keyword evidence="5 6" id="KW-0472">Membrane</keyword>
<feature type="transmembrane region" description="Helical" evidence="6">
    <location>
        <begin position="218"/>
        <end position="241"/>
    </location>
</feature>
<keyword evidence="8" id="KW-1185">Reference proteome</keyword>
<feature type="transmembrane region" description="Helical" evidence="6">
    <location>
        <begin position="44"/>
        <end position="63"/>
    </location>
</feature>
<dbReference type="HOGENOM" id="CLU_022017_0_2_11"/>
<reference evidence="7 8" key="1">
    <citation type="submission" date="2008-10" db="EMBL/GenBank/DDBJ databases">
        <title>Draft genome sequence of Collinsella stercoris (DSM 13279).</title>
        <authorList>
            <person name="Sudarsanam P."/>
            <person name="Ley R."/>
            <person name="Guruge J."/>
            <person name="Turnbaugh P.J."/>
            <person name="Mahowald M."/>
            <person name="Liep D."/>
            <person name="Gordon J."/>
        </authorList>
    </citation>
    <scope>NUCLEOTIDE SEQUENCE [LARGE SCALE GENOMIC DNA]</scope>
    <source>
        <strain evidence="7 8">DSM 13279</strain>
    </source>
</reference>
<name>B6GA84_9ACTN</name>
<comment type="subcellular location">
    <subcellularLocation>
        <location evidence="1">Cell membrane</location>
        <topology evidence="1">Multi-pass membrane protein</topology>
    </subcellularLocation>
</comment>
<dbReference type="PANTHER" id="PTHR30250:SF11">
    <property type="entry name" value="O-ANTIGEN TRANSPORTER-RELATED"/>
    <property type="match status" value="1"/>
</dbReference>
<keyword evidence="4 6" id="KW-1133">Transmembrane helix</keyword>
<evidence type="ECO:0000313" key="8">
    <source>
        <dbReference type="Proteomes" id="UP000003560"/>
    </source>
</evidence>
<feature type="transmembrane region" description="Helical" evidence="6">
    <location>
        <begin position="92"/>
        <end position="111"/>
    </location>
</feature>
<gene>
    <name evidence="7" type="ORF">COLSTE_00980</name>
</gene>
<feature type="transmembrane region" description="Helical" evidence="6">
    <location>
        <begin position="172"/>
        <end position="197"/>
    </location>
</feature>
<comment type="caution">
    <text evidence="7">The sequence shown here is derived from an EMBL/GenBank/DDBJ whole genome shotgun (WGS) entry which is preliminary data.</text>
</comment>
<evidence type="ECO:0000313" key="7">
    <source>
        <dbReference type="EMBL" id="EEA90812.1"/>
    </source>
</evidence>
<evidence type="ECO:0000256" key="6">
    <source>
        <dbReference type="SAM" id="Phobius"/>
    </source>
</evidence>
<dbReference type="GO" id="GO:0005886">
    <property type="term" value="C:plasma membrane"/>
    <property type="evidence" value="ECO:0007669"/>
    <property type="project" value="UniProtKB-SubCell"/>
</dbReference>
<feature type="transmembrane region" description="Helical" evidence="6">
    <location>
        <begin position="287"/>
        <end position="311"/>
    </location>
</feature>